<dbReference type="Proteomes" id="UP001501759">
    <property type="component" value="Unassembled WGS sequence"/>
</dbReference>
<name>A0ABP9JGW7_9ACTN</name>
<evidence type="ECO:0000313" key="2">
    <source>
        <dbReference type="Proteomes" id="UP001501759"/>
    </source>
</evidence>
<organism evidence="1 2">
    <name type="scientific">Streptomyces siamensis</name>
    <dbReference type="NCBI Taxonomy" id="1274986"/>
    <lineage>
        <taxon>Bacteria</taxon>
        <taxon>Bacillati</taxon>
        <taxon>Actinomycetota</taxon>
        <taxon>Actinomycetes</taxon>
        <taxon>Kitasatosporales</taxon>
        <taxon>Streptomycetaceae</taxon>
        <taxon>Streptomyces</taxon>
    </lineage>
</organism>
<comment type="caution">
    <text evidence="1">The sequence shown here is derived from an EMBL/GenBank/DDBJ whole genome shotgun (WGS) entry which is preliminary data.</text>
</comment>
<gene>
    <name evidence="1" type="ORF">GCM10023335_67380</name>
</gene>
<reference evidence="2" key="1">
    <citation type="journal article" date="2019" name="Int. J. Syst. Evol. Microbiol.">
        <title>The Global Catalogue of Microorganisms (GCM) 10K type strain sequencing project: providing services to taxonomists for standard genome sequencing and annotation.</title>
        <authorList>
            <consortium name="The Broad Institute Genomics Platform"/>
            <consortium name="The Broad Institute Genome Sequencing Center for Infectious Disease"/>
            <person name="Wu L."/>
            <person name="Ma J."/>
        </authorList>
    </citation>
    <scope>NUCLEOTIDE SEQUENCE [LARGE SCALE GENOMIC DNA]</scope>
    <source>
        <strain evidence="2">JCM 18409</strain>
    </source>
</reference>
<protein>
    <submittedName>
        <fullName evidence="1">Uncharacterized protein</fullName>
    </submittedName>
</protein>
<dbReference type="EMBL" id="BAABKB010000031">
    <property type="protein sequence ID" value="GAA5028964.1"/>
    <property type="molecule type" value="Genomic_DNA"/>
</dbReference>
<accession>A0ABP9JGW7</accession>
<evidence type="ECO:0000313" key="1">
    <source>
        <dbReference type="EMBL" id="GAA5028964.1"/>
    </source>
</evidence>
<proteinExistence type="predicted"/>
<keyword evidence="2" id="KW-1185">Reference proteome</keyword>
<sequence>MPAAPGVHRCPPDPGSTNPFRELTVAMEVALDPHAHHTGTLTKYACVKGGASVSGERPAGGCLRPARPLFWTFARNDNTPGRRRSRGILTLSGSRASRSRQFCDRIGTPRWTIKAMNDDHRLVFPSGALPAGPCRVRVAGTAVG</sequence>